<evidence type="ECO:0000313" key="1">
    <source>
        <dbReference type="EMBL" id="KAF7505278.1"/>
    </source>
</evidence>
<accession>A0A8H7AA16</accession>
<dbReference type="AlphaFoldDB" id="A0A8H7AA16"/>
<evidence type="ECO:0008006" key="3">
    <source>
        <dbReference type="Google" id="ProtNLM"/>
    </source>
</evidence>
<organism evidence="1 2">
    <name type="scientific">Endocarpon pusillum</name>
    <dbReference type="NCBI Taxonomy" id="364733"/>
    <lineage>
        <taxon>Eukaryota</taxon>
        <taxon>Fungi</taxon>
        <taxon>Dikarya</taxon>
        <taxon>Ascomycota</taxon>
        <taxon>Pezizomycotina</taxon>
        <taxon>Eurotiomycetes</taxon>
        <taxon>Chaetothyriomycetidae</taxon>
        <taxon>Verrucariales</taxon>
        <taxon>Verrucariaceae</taxon>
        <taxon>Endocarpon</taxon>
    </lineage>
</organism>
<evidence type="ECO:0000313" key="2">
    <source>
        <dbReference type="Proteomes" id="UP000606974"/>
    </source>
</evidence>
<reference evidence="1" key="1">
    <citation type="submission" date="2020-02" db="EMBL/GenBank/DDBJ databases">
        <authorList>
            <person name="Palmer J.M."/>
        </authorList>
    </citation>
    <scope>NUCLEOTIDE SEQUENCE</scope>
    <source>
        <strain evidence="1">EPUS1.4</strain>
        <tissue evidence="1">Thallus</tissue>
    </source>
</reference>
<protein>
    <recommendedName>
        <fullName evidence="3">Berberine/berberine-like domain-containing protein</fullName>
    </recommendedName>
</protein>
<gene>
    <name evidence="1" type="ORF">GJ744_001065</name>
</gene>
<dbReference type="OrthoDB" id="9996127at2759"/>
<dbReference type="Proteomes" id="UP000606974">
    <property type="component" value="Unassembled WGS sequence"/>
</dbReference>
<sequence>MVPSLPFRCLRTLGLACRTRQRRGLRRNRRLWNAGQPHRQPRTYVNYAQDKDYETLQSTYGYEPWRLDKQRSLKAKYDPQNRFRYFVPIVSASA</sequence>
<comment type="caution">
    <text evidence="1">The sequence shown here is derived from an EMBL/GenBank/DDBJ whole genome shotgun (WGS) entry which is preliminary data.</text>
</comment>
<name>A0A8H7AA16_9EURO</name>
<dbReference type="EMBL" id="JAACFV010000113">
    <property type="protein sequence ID" value="KAF7505278.1"/>
    <property type="molecule type" value="Genomic_DNA"/>
</dbReference>
<proteinExistence type="predicted"/>
<keyword evidence="2" id="KW-1185">Reference proteome</keyword>